<dbReference type="InterPro" id="IPR004045">
    <property type="entry name" value="Glutathione_S-Trfase_N"/>
</dbReference>
<protein>
    <recommendedName>
        <fullName evidence="1">GST N-terminal domain-containing protein</fullName>
    </recommendedName>
</protein>
<dbReference type="PROSITE" id="PS50404">
    <property type="entry name" value="GST_NTER"/>
    <property type="match status" value="1"/>
</dbReference>
<evidence type="ECO:0000259" key="1">
    <source>
        <dbReference type="PROSITE" id="PS50404"/>
    </source>
</evidence>
<sequence length="302" mass="33720">MASVTQPTKPNLRLWTLAWGLYPRRITIYMKEKGIIDDIEIVTVHFTKEGKMGSALGKPPGKSLPSLVVARLSEDGQQPGMYLYQSVAILEYLEELYAGPAMIGSTPWKRARTRDCPAVLDEAVAFFACYEHNASAGFAGREPQNAEAARISLVRAYDVDLRVEHTRLKVMYEAFEGRHSAEWDDDVPGMLREASGTMSSYVTYNVFRTEELEADLEASCRRMCIMQPPTAGEVIVDARSLPALSNKGHGSDGEADRTVSDRMIYRVPVTSGQNFGDLEQEIRVQGDIAFEEKWCVDRVDLV</sequence>
<dbReference type="STRING" id="329884.A0A4V5NER2"/>
<evidence type="ECO:0000313" key="2">
    <source>
        <dbReference type="EMBL" id="TKA68229.1"/>
    </source>
</evidence>
<dbReference type="Gene3D" id="3.40.30.10">
    <property type="entry name" value="Glutaredoxin"/>
    <property type="match status" value="1"/>
</dbReference>
<dbReference type="InterPro" id="IPR036249">
    <property type="entry name" value="Thioredoxin-like_sf"/>
</dbReference>
<feature type="domain" description="GST N-terminal" evidence="1">
    <location>
        <begin position="10"/>
        <end position="101"/>
    </location>
</feature>
<reference evidence="2 3" key="1">
    <citation type="submission" date="2017-03" db="EMBL/GenBank/DDBJ databases">
        <title>Genomes of endolithic fungi from Antarctica.</title>
        <authorList>
            <person name="Coleine C."/>
            <person name="Masonjones S."/>
            <person name="Stajich J.E."/>
        </authorList>
    </citation>
    <scope>NUCLEOTIDE SEQUENCE [LARGE SCALE GENOMIC DNA]</scope>
    <source>
        <strain evidence="2 3">CCFEE 5184</strain>
    </source>
</reference>
<accession>A0A4V5NER2</accession>
<evidence type="ECO:0000313" key="3">
    <source>
        <dbReference type="Proteomes" id="UP000309340"/>
    </source>
</evidence>
<proteinExistence type="predicted"/>
<comment type="caution">
    <text evidence="2">The sequence shown here is derived from an EMBL/GenBank/DDBJ whole genome shotgun (WGS) entry which is preliminary data.</text>
</comment>
<dbReference type="Proteomes" id="UP000309340">
    <property type="component" value="Unassembled WGS sequence"/>
</dbReference>
<dbReference type="EMBL" id="NAJQ01000523">
    <property type="protein sequence ID" value="TKA68229.1"/>
    <property type="molecule type" value="Genomic_DNA"/>
</dbReference>
<organism evidence="2 3">
    <name type="scientific">Friedmanniomyces simplex</name>
    <dbReference type="NCBI Taxonomy" id="329884"/>
    <lineage>
        <taxon>Eukaryota</taxon>
        <taxon>Fungi</taxon>
        <taxon>Dikarya</taxon>
        <taxon>Ascomycota</taxon>
        <taxon>Pezizomycotina</taxon>
        <taxon>Dothideomycetes</taxon>
        <taxon>Dothideomycetidae</taxon>
        <taxon>Mycosphaerellales</taxon>
        <taxon>Teratosphaeriaceae</taxon>
        <taxon>Friedmanniomyces</taxon>
    </lineage>
</organism>
<gene>
    <name evidence="2" type="ORF">B0A55_09845</name>
</gene>
<keyword evidence="3" id="KW-1185">Reference proteome</keyword>
<dbReference type="OrthoDB" id="3587182at2759"/>
<dbReference type="SUPFAM" id="SSF52833">
    <property type="entry name" value="Thioredoxin-like"/>
    <property type="match status" value="1"/>
</dbReference>
<name>A0A4V5NER2_9PEZI</name>
<dbReference type="AlphaFoldDB" id="A0A4V5NER2"/>
<dbReference type="Pfam" id="PF13409">
    <property type="entry name" value="GST_N_2"/>
    <property type="match status" value="1"/>
</dbReference>